<dbReference type="GO" id="GO:0003824">
    <property type="term" value="F:catalytic activity"/>
    <property type="evidence" value="ECO:0007669"/>
    <property type="project" value="UniProtKB-ARBA"/>
</dbReference>
<dbReference type="STRING" id="89524.SAMN05444370_101381"/>
<dbReference type="SUPFAM" id="SSF52096">
    <property type="entry name" value="ClpP/crotonase"/>
    <property type="match status" value="1"/>
</dbReference>
<protein>
    <submittedName>
        <fullName evidence="2">Enoyl-CoA hydratase</fullName>
    </submittedName>
</protein>
<sequence>MSESSGYQDILYEVRGGVARVTLNRPDKMNCLSGRMRRELLHALTRAPEEARALVLTGAGRAFCSGQDLGDAASLTALDLESVLRDEYEPLLRAIYDCPIPTLCAVNGAAAGAGANLALAADVVIAARSAVFIEAFARIGLIPDAGGTYWLPRLVGLPRAMGMCLFAEPIEAGRAAEWGLIWEVAEDDQLEARAAELAGRLARGPGLAYRLTKQALREAMTNTLDVQLGLEAQLQGEAGRSRDFLEGVSAFLEKREARFEGR</sequence>
<organism evidence="2 3">
    <name type="scientific">Rubrimonas cliftonensis</name>
    <dbReference type="NCBI Taxonomy" id="89524"/>
    <lineage>
        <taxon>Bacteria</taxon>
        <taxon>Pseudomonadati</taxon>
        <taxon>Pseudomonadota</taxon>
        <taxon>Alphaproteobacteria</taxon>
        <taxon>Rhodobacterales</taxon>
        <taxon>Paracoccaceae</taxon>
        <taxon>Rubrimonas</taxon>
    </lineage>
</organism>
<dbReference type="Gene3D" id="1.10.12.10">
    <property type="entry name" value="Lyase 2-enoyl-coa Hydratase, Chain A, domain 2"/>
    <property type="match status" value="1"/>
</dbReference>
<dbReference type="InterPro" id="IPR029045">
    <property type="entry name" value="ClpP/crotonase-like_dom_sf"/>
</dbReference>
<dbReference type="RefSeq" id="WP_093247814.1">
    <property type="nucleotide sequence ID" value="NZ_FNQM01000001.1"/>
</dbReference>
<evidence type="ECO:0000313" key="3">
    <source>
        <dbReference type="Proteomes" id="UP000198703"/>
    </source>
</evidence>
<keyword evidence="3" id="KW-1185">Reference proteome</keyword>
<dbReference type="InterPro" id="IPR014748">
    <property type="entry name" value="Enoyl-CoA_hydra_C"/>
</dbReference>
<evidence type="ECO:0000256" key="1">
    <source>
        <dbReference type="ARBA" id="ARBA00005254"/>
    </source>
</evidence>
<dbReference type="Gene3D" id="3.90.226.10">
    <property type="entry name" value="2-enoyl-CoA Hydratase, Chain A, domain 1"/>
    <property type="match status" value="1"/>
</dbReference>
<reference evidence="2 3" key="1">
    <citation type="submission" date="2016-10" db="EMBL/GenBank/DDBJ databases">
        <authorList>
            <person name="de Groot N.N."/>
        </authorList>
    </citation>
    <scope>NUCLEOTIDE SEQUENCE [LARGE SCALE GENOMIC DNA]</scope>
    <source>
        <strain evidence="2 3">DSM 15345</strain>
    </source>
</reference>
<gene>
    <name evidence="2" type="ORF">SAMN05444370_101381</name>
</gene>
<dbReference type="Proteomes" id="UP000198703">
    <property type="component" value="Unassembled WGS sequence"/>
</dbReference>
<dbReference type="OrthoDB" id="9781757at2"/>
<dbReference type="CDD" id="cd06558">
    <property type="entry name" value="crotonase-like"/>
    <property type="match status" value="1"/>
</dbReference>
<dbReference type="AlphaFoldDB" id="A0A1H3VX20"/>
<dbReference type="Pfam" id="PF00378">
    <property type="entry name" value="ECH_1"/>
    <property type="match status" value="1"/>
</dbReference>
<dbReference type="InterPro" id="IPR001753">
    <property type="entry name" value="Enoyl-CoA_hydra/iso"/>
</dbReference>
<accession>A0A1H3VX20</accession>
<comment type="similarity">
    <text evidence="1">Belongs to the enoyl-CoA hydratase/isomerase family.</text>
</comment>
<dbReference type="EMBL" id="FNQM01000001">
    <property type="protein sequence ID" value="SDZ79395.1"/>
    <property type="molecule type" value="Genomic_DNA"/>
</dbReference>
<name>A0A1H3VX20_9RHOB</name>
<dbReference type="PANTHER" id="PTHR43459">
    <property type="entry name" value="ENOYL-COA HYDRATASE"/>
    <property type="match status" value="1"/>
</dbReference>
<proteinExistence type="inferred from homology"/>
<evidence type="ECO:0000313" key="2">
    <source>
        <dbReference type="EMBL" id="SDZ79395.1"/>
    </source>
</evidence>
<dbReference type="PANTHER" id="PTHR43459:SF1">
    <property type="entry name" value="EG:BACN32G11.4 PROTEIN"/>
    <property type="match status" value="1"/>
</dbReference>